<dbReference type="RefSeq" id="WP_251798147.1">
    <property type="nucleotide sequence ID" value="NZ_JAMQOL010000015.1"/>
</dbReference>
<dbReference type="EMBL" id="JAMQOL010000015">
    <property type="protein sequence ID" value="MCM4078307.1"/>
    <property type="molecule type" value="Genomic_DNA"/>
</dbReference>
<protein>
    <recommendedName>
        <fullName evidence="3">HEPN/Toprim N-terminal domain-containing protein</fullName>
    </recommendedName>
</protein>
<dbReference type="Proteomes" id="UP001523216">
    <property type="component" value="Unassembled WGS sequence"/>
</dbReference>
<comment type="caution">
    <text evidence="1">The sequence shown here is derived from an EMBL/GenBank/DDBJ whole genome shotgun (WGS) entry which is preliminary data.</text>
</comment>
<reference evidence="1 2" key="1">
    <citation type="submission" date="2022-06" db="EMBL/GenBank/DDBJ databases">
        <title>Actinoplanes abujensis sp. nov., isolated from Nigerian arid soil.</title>
        <authorList>
            <person name="Ding P."/>
        </authorList>
    </citation>
    <scope>NUCLEOTIDE SEQUENCE [LARGE SCALE GENOMIC DNA]</scope>
    <source>
        <strain evidence="2">TRM88002</strain>
    </source>
</reference>
<proteinExistence type="predicted"/>
<name>A0ABT0XWZ2_9ACTN</name>
<evidence type="ECO:0008006" key="3">
    <source>
        <dbReference type="Google" id="ProtNLM"/>
    </source>
</evidence>
<sequence>MNTYQCIYVESREVFSYKDDFRDELLHLFISNEVQRLAGTSAAKFAWGLLPAGSPRIEDGLVDQLAVTVLQATASTLRQRLDVLGYGEKELRRQYAASRDLEVKRLEKVIADLQGLPALDHLLEYNHEKLEHLKDLPFDLWLEGASAHITFKRQASAPSHPTTGPLAIFKEADARWLLRILACIVEPDALVTLDVTEMDYDGLLDRGFLMDTDGSGYRAVFNPGPPIVITEGRYDSKVLRAAIEILMPHLSHYIRFFDFEFGNEGGASSTVKTLKSFAAAGVSNRIIALFDNDAAAYEAVLGLTGYSLPPHYKVVHYPPLESARSYPTIGPTGELEMDVNGLACSIELYLGDDILSDEGGNRTPIQWKGFMGKVKRYQGEVVGKKVIQDAFDRKAISALADRRLIGKQDWSGMRLILDRIFEALAVDE</sequence>
<gene>
    <name evidence="1" type="ORF">LXN57_12095</name>
</gene>
<accession>A0ABT0XWZ2</accession>
<keyword evidence="2" id="KW-1185">Reference proteome</keyword>
<organism evidence="1 2">
    <name type="scientific">Paractinoplanes hotanensis</name>
    <dbReference type="NCBI Taxonomy" id="2906497"/>
    <lineage>
        <taxon>Bacteria</taxon>
        <taxon>Bacillati</taxon>
        <taxon>Actinomycetota</taxon>
        <taxon>Actinomycetes</taxon>
        <taxon>Micromonosporales</taxon>
        <taxon>Micromonosporaceae</taxon>
        <taxon>Paractinoplanes</taxon>
    </lineage>
</organism>
<evidence type="ECO:0000313" key="2">
    <source>
        <dbReference type="Proteomes" id="UP001523216"/>
    </source>
</evidence>
<evidence type="ECO:0000313" key="1">
    <source>
        <dbReference type="EMBL" id="MCM4078307.1"/>
    </source>
</evidence>